<reference evidence="2" key="3">
    <citation type="submission" date="2022-01" db="UniProtKB">
        <authorList>
            <consortium name="EnsemblPlants"/>
        </authorList>
    </citation>
    <scope>IDENTIFICATION</scope>
    <source>
        <strain evidence="2">subsp. vulgare</strain>
    </source>
</reference>
<reference evidence="2" key="2">
    <citation type="submission" date="2020-10" db="EMBL/GenBank/DDBJ databases">
        <authorList>
            <person name="Scholz U."/>
            <person name="Mascher M."/>
            <person name="Fiebig A."/>
        </authorList>
    </citation>
    <scope>NUCLEOTIDE SEQUENCE [LARGE SCALE GENOMIC DNA]</scope>
    <source>
        <strain evidence="2">cv. Morex</strain>
    </source>
</reference>
<dbReference type="Pfam" id="PF00078">
    <property type="entry name" value="RVT_1"/>
    <property type="match status" value="1"/>
</dbReference>
<keyword evidence="3" id="KW-1185">Reference proteome</keyword>
<reference evidence="3" key="1">
    <citation type="journal article" date="2012" name="Nature">
        <title>A physical, genetic and functional sequence assembly of the barley genome.</title>
        <authorList>
            <consortium name="The International Barley Genome Sequencing Consortium"/>
            <person name="Mayer K.F."/>
            <person name="Waugh R."/>
            <person name="Brown J.W."/>
            <person name="Schulman A."/>
            <person name="Langridge P."/>
            <person name="Platzer M."/>
            <person name="Fincher G.B."/>
            <person name="Muehlbauer G.J."/>
            <person name="Sato K."/>
            <person name="Close T.J."/>
            <person name="Wise R.P."/>
            <person name="Stein N."/>
        </authorList>
    </citation>
    <scope>NUCLEOTIDE SEQUENCE [LARGE SCALE GENOMIC DNA]</scope>
    <source>
        <strain evidence="3">cv. Morex</strain>
    </source>
</reference>
<dbReference type="Gramene" id="HORVU.MOREX.r3.7HG0653150.1">
    <property type="protein sequence ID" value="HORVU.MOREX.r3.7HG0653150.1.CDS1"/>
    <property type="gene ID" value="HORVU.MOREX.r3.7HG0653150"/>
</dbReference>
<evidence type="ECO:0000313" key="3">
    <source>
        <dbReference type="Proteomes" id="UP000011116"/>
    </source>
</evidence>
<dbReference type="PANTHER" id="PTHR24559">
    <property type="entry name" value="TRANSPOSON TY3-I GAG-POL POLYPROTEIN"/>
    <property type="match status" value="1"/>
</dbReference>
<organism evidence="2 3">
    <name type="scientific">Hordeum vulgare subsp. vulgare</name>
    <name type="common">Domesticated barley</name>
    <dbReference type="NCBI Taxonomy" id="112509"/>
    <lineage>
        <taxon>Eukaryota</taxon>
        <taxon>Viridiplantae</taxon>
        <taxon>Streptophyta</taxon>
        <taxon>Embryophyta</taxon>
        <taxon>Tracheophyta</taxon>
        <taxon>Spermatophyta</taxon>
        <taxon>Magnoliopsida</taxon>
        <taxon>Liliopsida</taxon>
        <taxon>Poales</taxon>
        <taxon>Poaceae</taxon>
        <taxon>BOP clade</taxon>
        <taxon>Pooideae</taxon>
        <taxon>Triticodae</taxon>
        <taxon>Triticeae</taxon>
        <taxon>Hordeinae</taxon>
        <taxon>Hordeum</taxon>
    </lineage>
</organism>
<feature type="domain" description="Reverse transcriptase" evidence="1">
    <location>
        <begin position="18"/>
        <end position="115"/>
    </location>
</feature>
<proteinExistence type="predicted"/>
<dbReference type="SMR" id="A0A8I7BDB0"/>
<protein>
    <recommendedName>
        <fullName evidence="1">Reverse transcriptase domain-containing protein</fullName>
    </recommendedName>
</protein>
<dbReference type="InterPro" id="IPR043128">
    <property type="entry name" value="Rev_trsase/Diguanyl_cyclase"/>
</dbReference>
<dbReference type="InterPro" id="IPR053134">
    <property type="entry name" value="RNA-dir_DNA_polymerase"/>
</dbReference>
<dbReference type="AlphaFoldDB" id="A0A8I7BDB0"/>
<dbReference type="PANTHER" id="PTHR24559:SF452">
    <property type="entry name" value="INTEGRASE CATALYTIC DOMAIN-CONTAINING PROTEIN"/>
    <property type="match status" value="1"/>
</dbReference>
<dbReference type="Gene3D" id="3.10.10.10">
    <property type="entry name" value="HIV Type 1 Reverse Transcriptase, subunit A, domain 1"/>
    <property type="match status" value="1"/>
</dbReference>
<dbReference type="Gene3D" id="3.30.70.270">
    <property type="match status" value="1"/>
</dbReference>
<evidence type="ECO:0000259" key="1">
    <source>
        <dbReference type="Pfam" id="PF00078"/>
    </source>
</evidence>
<evidence type="ECO:0000313" key="2">
    <source>
        <dbReference type="EnsemblPlants" id="HORVU.MOREX.r3.7HG0653150.1.CDS1"/>
    </source>
</evidence>
<dbReference type="SUPFAM" id="SSF56672">
    <property type="entry name" value="DNA/RNA polymerases"/>
    <property type="match status" value="1"/>
</dbReference>
<accession>A0A8I7BDB0</accession>
<dbReference type="Proteomes" id="UP000011116">
    <property type="component" value="Chromosome 7H"/>
</dbReference>
<dbReference type="EnsemblPlants" id="HORVU.MOREX.r3.7HG0653150.1">
    <property type="protein sequence ID" value="HORVU.MOREX.r3.7HG0653150.1.CDS1"/>
    <property type="gene ID" value="HORVU.MOREX.r3.7HG0653150"/>
</dbReference>
<name>A0A8I7BDB0_HORVV</name>
<dbReference type="CDD" id="cd01647">
    <property type="entry name" value="RT_LTR"/>
    <property type="match status" value="1"/>
</dbReference>
<dbReference type="InterPro" id="IPR043502">
    <property type="entry name" value="DNA/RNA_pol_sf"/>
</dbReference>
<sequence>MRYSAQLQPFRFSGNSGQKNDGTWRLCIDYRHLNDLTCVAKFPVPVIEDLLDELHGARWFSKLDLRAGYHQILLAEGEEYKTAFQTHSRHCEFLVVYFGLARGPATFNGGMHTTVLPSSHYCITGCSSSSTTF</sequence>
<dbReference type="InterPro" id="IPR000477">
    <property type="entry name" value="RT_dom"/>
</dbReference>